<gene>
    <name evidence="1" type="ORF">D0T11_18625</name>
</gene>
<comment type="caution">
    <text evidence="1">The sequence shown here is derived from an EMBL/GenBank/DDBJ whole genome shotgun (WGS) entry which is preliminary data.</text>
</comment>
<accession>A0A418QMK1</accession>
<keyword evidence="2" id="KW-1185">Reference proteome</keyword>
<evidence type="ECO:0000313" key="1">
    <source>
        <dbReference type="EMBL" id="RIY06456.1"/>
    </source>
</evidence>
<dbReference type="AlphaFoldDB" id="A0A418QMK1"/>
<proteinExistence type="predicted"/>
<sequence>MLLVLVAHVVFPEAARAGAKPRPAFSVRKVVSARVEDSWRNLTGTAEVQLPGHWLFQQQRLAIKDWLQRGDRVEIHLGYNQKLVKEFTGYVTDVSPRIPVIISCEDEMYRLKWVPVKFSATSVRLPALLRAICPADIRIDALDVDMGHFRAKNVTVAKVLEKIKQDYGFVSYFQDGTLYCGRVYLKGADAPKTEFSFQRDILADQLEYRERDDLKVIVKATSHQLKGKNITVTVGDEDALDAEERTLNYFQVGSEAALRKMALNDINKLKVEGYKGSFTTYGLPSVRHGDLAGLTNTEYPERDGVFFIDSVVKTFESGGYRQEITLGSRAALRGL</sequence>
<evidence type="ECO:0000313" key="2">
    <source>
        <dbReference type="Proteomes" id="UP000284250"/>
    </source>
</evidence>
<name>A0A418QMK1_9BACT</name>
<reference evidence="1 2" key="2">
    <citation type="submission" date="2019-01" db="EMBL/GenBank/DDBJ databases">
        <title>Hymenobacter humicola sp. nov., isolated from soils in Antarctica.</title>
        <authorList>
            <person name="Sedlacek I."/>
            <person name="Holochova P."/>
            <person name="Kralova S."/>
            <person name="Pantucek R."/>
            <person name="Stankova E."/>
            <person name="Vrbovska V."/>
            <person name="Kristofova L."/>
            <person name="Svec P."/>
            <person name="Busse H.-J."/>
        </authorList>
    </citation>
    <scope>NUCLEOTIDE SEQUENCE [LARGE SCALE GENOMIC DNA]</scope>
    <source>
        <strain evidence="1 2">CCM 8852</strain>
    </source>
</reference>
<evidence type="ECO:0008006" key="3">
    <source>
        <dbReference type="Google" id="ProtNLM"/>
    </source>
</evidence>
<organism evidence="1 2">
    <name type="scientific">Hymenobacter rubripertinctus</name>
    <dbReference type="NCBI Taxonomy" id="2029981"/>
    <lineage>
        <taxon>Bacteria</taxon>
        <taxon>Pseudomonadati</taxon>
        <taxon>Bacteroidota</taxon>
        <taxon>Cytophagia</taxon>
        <taxon>Cytophagales</taxon>
        <taxon>Hymenobacteraceae</taxon>
        <taxon>Hymenobacter</taxon>
    </lineage>
</organism>
<dbReference type="OrthoDB" id="1065075at2"/>
<dbReference type="SUPFAM" id="SSF69279">
    <property type="entry name" value="Phage tail proteins"/>
    <property type="match status" value="1"/>
</dbReference>
<dbReference type="EMBL" id="QYCN01000040">
    <property type="protein sequence ID" value="RIY06456.1"/>
    <property type="molecule type" value="Genomic_DNA"/>
</dbReference>
<dbReference type="RefSeq" id="WP_119657321.1">
    <property type="nucleotide sequence ID" value="NZ_JBHUOI010000081.1"/>
</dbReference>
<protein>
    <recommendedName>
        <fullName evidence="3">Phage late control D family protein</fullName>
    </recommendedName>
</protein>
<reference evidence="1 2" key="1">
    <citation type="submission" date="2018-09" db="EMBL/GenBank/DDBJ databases">
        <authorList>
            <person name="Zeman M."/>
            <person name="Pardy F."/>
        </authorList>
    </citation>
    <scope>NUCLEOTIDE SEQUENCE [LARGE SCALE GENOMIC DNA]</scope>
    <source>
        <strain evidence="1 2">CCM 8852</strain>
    </source>
</reference>
<dbReference type="Proteomes" id="UP000284250">
    <property type="component" value="Unassembled WGS sequence"/>
</dbReference>